<dbReference type="AlphaFoldDB" id="V9VSJ2"/>
<dbReference type="HOGENOM" id="CLU_1584433_0_0_5"/>
<dbReference type="Proteomes" id="UP000018780">
    <property type="component" value="Chromosome"/>
</dbReference>
<dbReference type="PATRIC" id="fig|999552.6.peg.1128"/>
<dbReference type="GO" id="GO:0008408">
    <property type="term" value="F:3'-5' exonuclease activity"/>
    <property type="evidence" value="ECO:0007669"/>
    <property type="project" value="InterPro"/>
</dbReference>
<keyword evidence="5" id="KW-1185">Reference proteome</keyword>
<gene>
    <name evidence="4" type="ORF">METH_05605</name>
</gene>
<proteinExistence type="inferred from homology"/>
<evidence type="ECO:0000256" key="1">
    <source>
        <dbReference type="ARBA" id="ARBA00007391"/>
    </source>
</evidence>
<evidence type="ECO:0000259" key="3">
    <source>
        <dbReference type="Pfam" id="PF01336"/>
    </source>
</evidence>
<dbReference type="InterPro" id="IPR004365">
    <property type="entry name" value="NA-bd_OB_tRNA"/>
</dbReference>
<dbReference type="InterPro" id="IPR012340">
    <property type="entry name" value="NA-bd_OB-fold"/>
</dbReference>
<dbReference type="PANTHER" id="PTHR32294">
    <property type="entry name" value="DNA POLYMERASE III SUBUNIT ALPHA"/>
    <property type="match status" value="1"/>
</dbReference>
<dbReference type="CDD" id="cd04485">
    <property type="entry name" value="DnaE_OBF"/>
    <property type="match status" value="1"/>
</dbReference>
<dbReference type="Gene3D" id="2.40.50.140">
    <property type="entry name" value="Nucleic acid-binding proteins"/>
    <property type="match status" value="1"/>
</dbReference>
<evidence type="ECO:0000313" key="5">
    <source>
        <dbReference type="Proteomes" id="UP000018780"/>
    </source>
</evidence>
<comment type="similarity">
    <text evidence="1">Belongs to the DNA polymerase type-C family. DnaE2 subfamily.</text>
</comment>
<dbReference type="KEGG" id="lmd:METH_05605"/>
<dbReference type="PANTHER" id="PTHR32294:SF4">
    <property type="entry name" value="ERROR-PRONE DNA POLYMERASE"/>
    <property type="match status" value="1"/>
</dbReference>
<dbReference type="EMBL" id="CP006773">
    <property type="protein sequence ID" value="AHD00270.1"/>
    <property type="molecule type" value="Genomic_DNA"/>
</dbReference>
<dbReference type="STRING" id="999552.METH_05605"/>
<accession>V9VSJ2</accession>
<sequence length="168" mass="18289">MFYICSLRIFFNRKAVFLMPAAASPPAPGPAPAAACAAGGHRSQPWPQPPHCLPAARLQEPPRNARITVAGLVILRQRPGTAKGVIFVTLEDETGTVNVIVWRKIYEAFRRAVISGRLLRVTGRLQRAHAVTHVIAETVEDISPMLDLLLAEQGRRDDPAFAQGPELG</sequence>
<dbReference type="GO" id="GO:0006260">
    <property type="term" value="P:DNA replication"/>
    <property type="evidence" value="ECO:0007669"/>
    <property type="project" value="InterPro"/>
</dbReference>
<name>V9VSJ2_9RHOB</name>
<reference evidence="4 5" key="1">
    <citation type="submission" date="2013-09" db="EMBL/GenBank/DDBJ databases">
        <authorList>
            <consortium name="DOE Joint Genome Institute"/>
            <person name="Klenk H.-P."/>
            <person name="Huntemann M."/>
            <person name="Han J."/>
            <person name="Chen A."/>
            <person name="Kyrpides N."/>
            <person name="Mavromatis K."/>
            <person name="Markowitz V."/>
            <person name="Palaniappan K."/>
            <person name="Ivanova N."/>
            <person name="Schaumberg A."/>
            <person name="Pati A."/>
            <person name="Liolios K."/>
            <person name="Nordberg H.P."/>
            <person name="Cantor M.N."/>
            <person name="Hua S.X."/>
            <person name="Woyke T."/>
        </authorList>
    </citation>
    <scope>NUCLEOTIDE SEQUENCE [LARGE SCALE GENOMIC DNA]</scope>
    <source>
        <strain evidence="4 5">DSM 14336</strain>
    </source>
</reference>
<feature type="domain" description="OB" evidence="3">
    <location>
        <begin position="67"/>
        <end position="141"/>
    </location>
</feature>
<dbReference type="OrthoDB" id="200308at2"/>
<dbReference type="Pfam" id="PF01336">
    <property type="entry name" value="tRNA_anti-codon"/>
    <property type="match status" value="1"/>
</dbReference>
<protein>
    <recommendedName>
        <fullName evidence="2">Error-prone DNA polymerase</fullName>
    </recommendedName>
</protein>
<dbReference type="GO" id="GO:0003676">
    <property type="term" value="F:nucleic acid binding"/>
    <property type="evidence" value="ECO:0007669"/>
    <property type="project" value="InterPro"/>
</dbReference>
<evidence type="ECO:0000313" key="4">
    <source>
        <dbReference type="EMBL" id="AHD00270.1"/>
    </source>
</evidence>
<evidence type="ECO:0000256" key="2">
    <source>
        <dbReference type="ARBA" id="ARBA00017273"/>
    </source>
</evidence>
<dbReference type="InterPro" id="IPR004805">
    <property type="entry name" value="DnaE2/DnaE/PolC"/>
</dbReference>
<organism evidence="4 5">
    <name type="scientific">Leisingera methylohalidivorans DSM 14336</name>
    <dbReference type="NCBI Taxonomy" id="999552"/>
    <lineage>
        <taxon>Bacteria</taxon>
        <taxon>Pseudomonadati</taxon>
        <taxon>Pseudomonadota</taxon>
        <taxon>Alphaproteobacteria</taxon>
        <taxon>Rhodobacterales</taxon>
        <taxon>Roseobacteraceae</taxon>
        <taxon>Leisingera</taxon>
    </lineage>
</organism>